<organism evidence="4 5">
    <name type="scientific">Candidatus Reconcilbacillus cellulovorans</name>
    <dbReference type="NCBI Taxonomy" id="1906605"/>
    <lineage>
        <taxon>Bacteria</taxon>
        <taxon>Bacillati</taxon>
        <taxon>Bacillota</taxon>
        <taxon>Bacilli</taxon>
        <taxon>Bacillales</taxon>
        <taxon>Paenibacillaceae</taxon>
        <taxon>Candidatus Reconcilbacillus</taxon>
    </lineage>
</organism>
<name>A0A2A6E414_9BACL</name>
<dbReference type="PANTHER" id="PTHR43158:SF2">
    <property type="entry name" value="SKFA PEPTIDE EXPORT ATP-BINDING PROTEIN SKFE"/>
    <property type="match status" value="1"/>
</dbReference>
<keyword evidence="2 4" id="KW-0067">ATP-binding</keyword>
<dbReference type="SUPFAM" id="SSF52540">
    <property type="entry name" value="P-loop containing nucleoside triphosphate hydrolases"/>
    <property type="match status" value="1"/>
</dbReference>
<dbReference type="GO" id="GO:0016887">
    <property type="term" value="F:ATP hydrolysis activity"/>
    <property type="evidence" value="ECO:0007669"/>
    <property type="project" value="InterPro"/>
</dbReference>
<dbReference type="EMBL" id="MOXJ01000001">
    <property type="protein sequence ID" value="PDO11781.1"/>
    <property type="molecule type" value="Genomic_DNA"/>
</dbReference>
<evidence type="ECO:0000256" key="2">
    <source>
        <dbReference type="ARBA" id="ARBA00022840"/>
    </source>
</evidence>
<dbReference type="InterPro" id="IPR027417">
    <property type="entry name" value="P-loop_NTPase"/>
</dbReference>
<dbReference type="InterPro" id="IPR003439">
    <property type="entry name" value="ABC_transporter-like_ATP-bd"/>
</dbReference>
<evidence type="ECO:0000259" key="3">
    <source>
        <dbReference type="PROSITE" id="PS50893"/>
    </source>
</evidence>
<protein>
    <submittedName>
        <fullName evidence="4">Molybdenum ABC transporter ATP-binding protein</fullName>
    </submittedName>
</protein>
<dbReference type="Pfam" id="PF00005">
    <property type="entry name" value="ABC_tran"/>
    <property type="match status" value="1"/>
</dbReference>
<comment type="caution">
    <text evidence="4">The sequence shown here is derived from an EMBL/GenBank/DDBJ whole genome shotgun (WGS) entry which is preliminary data.</text>
</comment>
<dbReference type="AlphaFoldDB" id="A0A2A6E414"/>
<evidence type="ECO:0000313" key="4">
    <source>
        <dbReference type="EMBL" id="PDO11781.1"/>
    </source>
</evidence>
<dbReference type="PANTHER" id="PTHR43158">
    <property type="entry name" value="SKFA PEPTIDE EXPORT ATP-BINDING PROTEIN SKFE"/>
    <property type="match status" value="1"/>
</dbReference>
<keyword evidence="1" id="KW-0547">Nucleotide-binding</keyword>
<evidence type="ECO:0000313" key="5">
    <source>
        <dbReference type="Proteomes" id="UP000243688"/>
    </source>
</evidence>
<dbReference type="InterPro" id="IPR003593">
    <property type="entry name" value="AAA+_ATPase"/>
</dbReference>
<accession>A0A2A6E414</accession>
<proteinExistence type="predicted"/>
<gene>
    <name evidence="4" type="ORF">BLM47_00280</name>
</gene>
<evidence type="ECO:0000256" key="1">
    <source>
        <dbReference type="ARBA" id="ARBA00022741"/>
    </source>
</evidence>
<feature type="domain" description="ABC transporter" evidence="3">
    <location>
        <begin position="2"/>
        <end position="239"/>
    </location>
</feature>
<reference evidence="4 5" key="1">
    <citation type="submission" date="2016-12" db="EMBL/GenBank/DDBJ databases">
        <title>Candidatus Reconcilibacillus cellulovorans genome.</title>
        <authorList>
            <person name="Kolinko S."/>
            <person name="Wu Y.-W."/>
            <person name="Tachea F."/>
            <person name="Denzel E."/>
            <person name="Hiras J."/>
            <person name="Baecker N."/>
            <person name="Chan L.J."/>
            <person name="Eichorst S.A."/>
            <person name="Frey D."/>
            <person name="Adams P.D."/>
            <person name="Pray T."/>
            <person name="Tanjore D."/>
            <person name="Petzold C.J."/>
            <person name="Gladden J.M."/>
            <person name="Simmons B.A."/>
            <person name="Singer S.W."/>
        </authorList>
    </citation>
    <scope>NUCLEOTIDE SEQUENCE [LARGE SCALE GENOMIC DNA]</scope>
    <source>
        <strain evidence="4">JTherm</strain>
    </source>
</reference>
<dbReference type="PROSITE" id="PS00211">
    <property type="entry name" value="ABC_TRANSPORTER_1"/>
    <property type="match status" value="1"/>
</dbReference>
<dbReference type="GO" id="GO:0005524">
    <property type="term" value="F:ATP binding"/>
    <property type="evidence" value="ECO:0007669"/>
    <property type="project" value="UniProtKB-KW"/>
</dbReference>
<dbReference type="Proteomes" id="UP000243688">
    <property type="component" value="Unassembled WGS sequence"/>
</dbReference>
<dbReference type="Gene3D" id="3.40.50.300">
    <property type="entry name" value="P-loop containing nucleotide triphosphate hydrolases"/>
    <property type="match status" value="1"/>
</dbReference>
<sequence>MVSLTNVSLVRDGRVILNDVTWTVRSGEHWALLGRNGSGKTTILEIVNGYLFPSRGTVEVLGHRYGACDVREVRKSIGYVGSSLFDKLSPRDPVWEVVATGAYAWLRFYQAVPSDVESRARSMLALHRMDRFADLPFGTLSQGERKKVMIARALMQNPSLLVLDEPCAGLDLYEREQLLEMVSSLADEPLTVLYVTHHLEEIVPMITHVALIDEGRIVAAGPKREVLTPEAVASVFRVPARIVWEDGRPWVRVGQGKVAAR</sequence>
<dbReference type="SMART" id="SM00382">
    <property type="entry name" value="AAA"/>
    <property type="match status" value="1"/>
</dbReference>
<dbReference type="InterPro" id="IPR017871">
    <property type="entry name" value="ABC_transporter-like_CS"/>
</dbReference>
<dbReference type="PROSITE" id="PS50893">
    <property type="entry name" value="ABC_TRANSPORTER_2"/>
    <property type="match status" value="1"/>
</dbReference>